<organism evidence="4 5">
    <name type="scientific">Paracoccidioides brasiliensis</name>
    <dbReference type="NCBI Taxonomy" id="121759"/>
    <lineage>
        <taxon>Eukaryota</taxon>
        <taxon>Fungi</taxon>
        <taxon>Dikarya</taxon>
        <taxon>Ascomycota</taxon>
        <taxon>Pezizomycotina</taxon>
        <taxon>Eurotiomycetes</taxon>
        <taxon>Eurotiomycetidae</taxon>
        <taxon>Onygenales</taxon>
        <taxon>Ajellomycetaceae</taxon>
        <taxon>Paracoccidioides</taxon>
    </lineage>
</organism>
<gene>
    <name evidence="4" type="ORF">ACO22_06878</name>
</gene>
<dbReference type="VEuPathDB" id="FungiDB:PADG_07268"/>
<protein>
    <submittedName>
        <fullName evidence="4">Uncharacterized protein</fullName>
    </submittedName>
</protein>
<evidence type="ECO:0000313" key="4">
    <source>
        <dbReference type="EMBL" id="ODH13818.1"/>
    </source>
</evidence>
<evidence type="ECO:0000256" key="3">
    <source>
        <dbReference type="SAM" id="SignalP"/>
    </source>
</evidence>
<dbReference type="AlphaFoldDB" id="A0A1D2J682"/>
<dbReference type="VEuPathDB" id="FungiDB:PABG_03830"/>
<sequence length="395" mass="43223">RSSAWMVWGIAMAALLGRGVCLIPRSVLTQRLREHQHISPRVEMKGQQLDTIAEHERINPEYPALFAPPESIEGRAAGVESTAAGTDKLINPGIPSRNGIRRVLGDLETCAEDLLIFVSSSDSEQRVLISRSKLRSCREAIFSLIRWFETQRKDIRLSHEKHAYSPNSNLEGGSAAGTPDNGVGPRNKRAAIGISEQQQLCEANVCRSVKSSQACTKAGNMTREEIKLCNMCRPRNEELIRKHCAKQHQPQQNILYILLALLAALSGAAGVFVLIRKAKGQRHELGPGPCPSFNSHPGILGQGIITGIQRSRSLLGMPDVEKNPGIGSNRPQLQTRSSHGSQRGIADAEMQMYNHEGQGSCQVAHSDSLKLRGGTGRKRPTTPTACFQTQTLHSF</sequence>
<dbReference type="EMBL" id="LZYO01000416">
    <property type="protein sequence ID" value="ODH13818.1"/>
    <property type="molecule type" value="Genomic_DNA"/>
</dbReference>
<evidence type="ECO:0000313" key="5">
    <source>
        <dbReference type="Proteomes" id="UP000242814"/>
    </source>
</evidence>
<feature type="compositionally biased region" description="Polar residues" evidence="1">
    <location>
        <begin position="329"/>
        <end position="341"/>
    </location>
</feature>
<feature type="non-terminal residue" evidence="4">
    <location>
        <position position="1"/>
    </location>
</feature>
<evidence type="ECO:0000256" key="1">
    <source>
        <dbReference type="SAM" id="MobiDB-lite"/>
    </source>
</evidence>
<name>A0A1D2J682_PARBR</name>
<keyword evidence="2" id="KW-1133">Transmembrane helix</keyword>
<dbReference type="Proteomes" id="UP000242814">
    <property type="component" value="Unassembled WGS sequence"/>
</dbReference>
<feature type="transmembrane region" description="Helical" evidence="2">
    <location>
        <begin position="254"/>
        <end position="275"/>
    </location>
</feature>
<keyword evidence="2" id="KW-0812">Transmembrane</keyword>
<evidence type="ECO:0000256" key="2">
    <source>
        <dbReference type="SAM" id="Phobius"/>
    </source>
</evidence>
<feature type="region of interest" description="Disordered" evidence="1">
    <location>
        <begin position="164"/>
        <end position="184"/>
    </location>
</feature>
<reference evidence="4 5" key="1">
    <citation type="submission" date="2016-06" db="EMBL/GenBank/DDBJ databases">
        <authorList>
            <person name="Kjaerup R.B."/>
            <person name="Dalgaard T.S."/>
            <person name="Juul-Madsen H.R."/>
        </authorList>
    </citation>
    <scope>NUCLEOTIDE SEQUENCE [LARGE SCALE GENOMIC DNA]</scope>
    <source>
        <strain evidence="4 5">Pb300</strain>
    </source>
</reference>
<feature type="region of interest" description="Disordered" evidence="1">
    <location>
        <begin position="321"/>
        <end position="344"/>
    </location>
</feature>
<comment type="caution">
    <text evidence="4">The sequence shown here is derived from an EMBL/GenBank/DDBJ whole genome shotgun (WGS) entry which is preliminary data.</text>
</comment>
<proteinExistence type="predicted"/>
<keyword evidence="3" id="KW-0732">Signal</keyword>
<feature type="chain" id="PRO_5008902265" evidence="3">
    <location>
        <begin position="22"/>
        <end position="395"/>
    </location>
</feature>
<feature type="signal peptide" evidence="3">
    <location>
        <begin position="1"/>
        <end position="21"/>
    </location>
</feature>
<accession>A0A1D2J682</accession>
<keyword evidence="2" id="KW-0472">Membrane</keyword>